<sequence>MSPFRSSIASTSYSQPSSQVGRKYATRSKLGASAPHLVLMPASKLTTSKGKRKGKTPVKRGLGQLSQSPTVRMDSRRRRRIPSSSHSGSNRRKSLHRSVAETPNWKMSQPRWERARMAAAEKTKGRVSRRIFGLIILLTRLDEEFILLKILIAKGFLKSIDFAAYISALVVVAETPIKPSEPGSVMTSPLRRLRRASSLLNFRRGYSSSGGAVSSTSTSRLSIKAEQWQRRLMEEEASLSQFSGGESSLSLSTSSSQFQRRSSNLMANFLSLPSPHSSAKDKPKPPLTSAVSSPPVLNLSILKSGLPRRQPPPVSFEGLFHDLDAPCSTTTSTQPMLIKTPLKSKPTTSATPKRRKAGPRGQVAATEVPISSHVFDEAAMFPGEGEFFQRPVTDPDSSMLHGYVGAFLKILKCRHSSFRKIQSLGGGESHITPRKCAPSPSSTSDADEDNFKPNLPKGVGITILGLRDPLTPIGKTRSVLRCETSALVLKVRSRGQPVMCGGGPFMTPRKQTLCLHSSGCGNNEESRSGAEKEGGYGVSSGLQEPLNPTSQTSGLFQSGPFDDVRFDLTSCSKNSFRWSLSNPSASATKEEGILSFHQVTTRRITPRKGLFRPTSSSSQELSPGAPSTSAAKRGGSLPFHQTATKRTTPRKGLFRSTPSPLRALSSGIPSTSAAKRRGSLPFHQTAAKRTTPCKGPLRPTITTPPPPSQVQANVENQKEERAYSPRRRLRTRRSLFR</sequence>
<feature type="compositionally biased region" description="Polar residues" evidence="1">
    <location>
        <begin position="540"/>
        <end position="551"/>
    </location>
</feature>
<feature type="compositionally biased region" description="Basic and acidic residues" evidence="1">
    <location>
        <begin position="524"/>
        <end position="534"/>
    </location>
</feature>
<dbReference type="AlphaFoldDB" id="A0A0R3X2M4"/>
<proteinExistence type="predicted"/>
<gene>
    <name evidence="2" type="ORF">TTAC_LOCUS7535</name>
</gene>
<dbReference type="Proteomes" id="UP000274429">
    <property type="component" value="Unassembled WGS sequence"/>
</dbReference>
<organism evidence="4">
    <name type="scientific">Hydatigena taeniaeformis</name>
    <name type="common">Feline tapeworm</name>
    <name type="synonym">Taenia taeniaeformis</name>
    <dbReference type="NCBI Taxonomy" id="6205"/>
    <lineage>
        <taxon>Eukaryota</taxon>
        <taxon>Metazoa</taxon>
        <taxon>Spiralia</taxon>
        <taxon>Lophotrochozoa</taxon>
        <taxon>Platyhelminthes</taxon>
        <taxon>Cestoda</taxon>
        <taxon>Eucestoda</taxon>
        <taxon>Cyclophyllidea</taxon>
        <taxon>Taeniidae</taxon>
        <taxon>Hydatigera</taxon>
    </lineage>
</organism>
<reference evidence="4" key="1">
    <citation type="submission" date="2016-04" db="UniProtKB">
        <authorList>
            <consortium name="WormBaseParasite"/>
        </authorList>
    </citation>
    <scope>IDENTIFICATION</scope>
</reference>
<name>A0A0R3X2M4_HYDTA</name>
<accession>A0A0R3X2M4</accession>
<reference evidence="2 3" key="2">
    <citation type="submission" date="2018-11" db="EMBL/GenBank/DDBJ databases">
        <authorList>
            <consortium name="Pathogen Informatics"/>
        </authorList>
    </citation>
    <scope>NUCLEOTIDE SEQUENCE [LARGE SCALE GENOMIC DNA]</scope>
</reference>
<feature type="compositionally biased region" description="Polar residues" evidence="1">
    <location>
        <begin position="613"/>
        <end position="630"/>
    </location>
</feature>
<feature type="compositionally biased region" description="Basic residues" evidence="1">
    <location>
        <begin position="724"/>
        <end position="737"/>
    </location>
</feature>
<feature type="compositionally biased region" description="Basic residues" evidence="1">
    <location>
        <begin position="49"/>
        <end position="58"/>
    </location>
</feature>
<feature type="region of interest" description="Disordered" evidence="1">
    <location>
        <begin position="1"/>
        <end position="108"/>
    </location>
</feature>
<evidence type="ECO:0000313" key="3">
    <source>
        <dbReference type="Proteomes" id="UP000274429"/>
    </source>
</evidence>
<feature type="region of interest" description="Disordered" evidence="1">
    <location>
        <begin position="604"/>
        <end position="737"/>
    </location>
</feature>
<feature type="region of interest" description="Disordered" evidence="1">
    <location>
        <begin position="424"/>
        <end position="453"/>
    </location>
</feature>
<feature type="region of interest" description="Disordered" evidence="1">
    <location>
        <begin position="522"/>
        <end position="551"/>
    </location>
</feature>
<evidence type="ECO:0000313" key="4">
    <source>
        <dbReference type="WBParaSite" id="TTAC_0000755001-mRNA-1"/>
    </source>
</evidence>
<dbReference type="OrthoDB" id="6288557at2759"/>
<keyword evidence="3" id="KW-1185">Reference proteome</keyword>
<feature type="region of interest" description="Disordered" evidence="1">
    <location>
        <begin position="330"/>
        <end position="364"/>
    </location>
</feature>
<dbReference type="EMBL" id="UYWX01020381">
    <property type="protein sequence ID" value="VDM31932.1"/>
    <property type="molecule type" value="Genomic_DNA"/>
</dbReference>
<dbReference type="STRING" id="6205.A0A0R3X2M4"/>
<dbReference type="WBParaSite" id="TTAC_0000755001-mRNA-1">
    <property type="protein sequence ID" value="TTAC_0000755001-mRNA-1"/>
    <property type="gene ID" value="TTAC_0000755001"/>
</dbReference>
<protein>
    <submittedName>
        <fullName evidence="4">Protein kinase domain-containing protein</fullName>
    </submittedName>
</protein>
<evidence type="ECO:0000313" key="2">
    <source>
        <dbReference type="EMBL" id="VDM31932.1"/>
    </source>
</evidence>
<feature type="region of interest" description="Disordered" evidence="1">
    <location>
        <begin position="269"/>
        <end position="293"/>
    </location>
</feature>
<evidence type="ECO:0000256" key="1">
    <source>
        <dbReference type="SAM" id="MobiDB-lite"/>
    </source>
</evidence>
<feature type="compositionally biased region" description="Polar residues" evidence="1">
    <location>
        <begin position="1"/>
        <end position="20"/>
    </location>
</feature>